<accession>A0ABN8NW80</accession>
<dbReference type="EMBL" id="CALNXK010000037">
    <property type="protein sequence ID" value="CAH3122745.1"/>
    <property type="molecule type" value="Genomic_DNA"/>
</dbReference>
<sequence length="852" mass="97379">MKTYSGPVIIAWLPLNQYKPEEISLYVDDQNITLHGQHRSEGEDGFENSEFMKTIKLPEDVDPTTVTSHVTRNGSVLVLNGIKRIEKKIKANDDKFVAKLNLRGFKPEEIKIQTRGNELMLVSPTSGKITIFFCFNFSYNSFFNQVVPGYEFLQDLWRSTALFCEEQARQKKLMKTYSGPVIIAWLPLNQYKPEEISLYVDDQNITLHGQHRSEGEDGFENSEFMKTIKLPEDVDPTTVTSHVTRNGSVLVLNGIKRIEKKIKANDDKFVAKLNLRGFKPEEIKIQTRGNELMVIAKHRSEEDGSRDYRRRILLPDDADVSSLTSRLCSNGVLIIEVSRDQAFLQDEAKQEASDVLVQLVSPTSGKITIFFCFNFSYNSFLNQVVPGYGFLQDLWRSTALFCEEQARQRKLMKTYSGPVIIAWLPLNQYKPEEISLCVDDENITLHGHHRSEGEDGFENSEFMKIIKLPEDVDPTTVTSHVTRNGSVLVLNGIKRLEKKIKANDDKFVAKLNLRGFKPEEIKIQTRGNELMVIAKHRSEEDGSRDYRRRILLPDDADVSSLTSRLCSNGVLIIEVSRDQAFLQDEAKQEASDNAFTAVKEINSNYNFNYNSYFNQVVPGYGFLQDLWRNTALFCEEQARQKKLMKTYSGPVIIAWLPLNQYKPEEISLDVDDENIMLHGQHRSEGEDGFENSEFMKTIKLPEDVDPTTVTSHVTRDGSLLVLNGIKRVEKKIKPNGDKFVVKLDLRGFKPEEIKFQIRGHVLMVTAKHRSEEGGSRDFRRRVFLPEDAELSSLTSRLCSNGVLIIEVSRDHAFVQRERNVDGMKDDKPRPQDETKREANSNTAVADCKESFL</sequence>
<keyword evidence="6" id="KW-1185">Reference proteome</keyword>
<dbReference type="PANTHER" id="PTHR45640:SF26">
    <property type="entry name" value="RE23625P"/>
    <property type="match status" value="1"/>
</dbReference>
<feature type="domain" description="SHSP" evidence="4">
    <location>
        <begin position="487"/>
        <end position="593"/>
    </location>
</feature>
<feature type="region of interest" description="Disordered" evidence="3">
    <location>
        <begin position="816"/>
        <end position="852"/>
    </location>
</feature>
<comment type="similarity">
    <text evidence="1 2">Belongs to the small heat shock protein (HSP20) family.</text>
</comment>
<dbReference type="InterPro" id="IPR008978">
    <property type="entry name" value="HSP20-like_chaperone"/>
</dbReference>
<comment type="caution">
    <text evidence="5">The sequence shown here is derived from an EMBL/GenBank/DDBJ whole genome shotgun (WGS) entry which is preliminary data.</text>
</comment>
<feature type="domain" description="SHSP" evidence="4">
    <location>
        <begin position="249"/>
        <end position="358"/>
    </location>
</feature>
<evidence type="ECO:0000313" key="6">
    <source>
        <dbReference type="Proteomes" id="UP001159405"/>
    </source>
</evidence>
<dbReference type="InterPro" id="IPR001436">
    <property type="entry name" value="Alpha-crystallin/sHSP_animal"/>
</dbReference>
<gene>
    <name evidence="5" type="ORF">PLOB_00029523</name>
</gene>
<evidence type="ECO:0000259" key="4">
    <source>
        <dbReference type="PROSITE" id="PS01031"/>
    </source>
</evidence>
<feature type="compositionally biased region" description="Basic and acidic residues" evidence="3">
    <location>
        <begin position="816"/>
        <end position="838"/>
    </location>
</feature>
<name>A0ABN8NW80_9CNID</name>
<feature type="domain" description="SHSP" evidence="4">
    <location>
        <begin position="1"/>
        <end position="103"/>
    </location>
</feature>
<dbReference type="PANTHER" id="PTHR45640">
    <property type="entry name" value="HEAT SHOCK PROTEIN HSP-12.2-RELATED"/>
    <property type="match status" value="1"/>
</dbReference>
<dbReference type="Proteomes" id="UP001159405">
    <property type="component" value="Unassembled WGS sequence"/>
</dbReference>
<dbReference type="SUPFAM" id="SSF49764">
    <property type="entry name" value="HSP20-like chaperones"/>
    <property type="match status" value="7"/>
</dbReference>
<feature type="domain" description="SHSP" evidence="4">
    <location>
        <begin position="719"/>
        <end position="826"/>
    </location>
</feature>
<reference evidence="5 6" key="1">
    <citation type="submission" date="2022-05" db="EMBL/GenBank/DDBJ databases">
        <authorList>
            <consortium name="Genoscope - CEA"/>
            <person name="William W."/>
        </authorList>
    </citation>
    <scope>NUCLEOTIDE SEQUENCE [LARGE SCALE GENOMIC DNA]</scope>
</reference>
<dbReference type="InterPro" id="IPR002068">
    <property type="entry name" value="A-crystallin/Hsp20_dom"/>
</dbReference>
<dbReference type="Gene3D" id="2.60.40.790">
    <property type="match status" value="7"/>
</dbReference>
<evidence type="ECO:0000256" key="2">
    <source>
        <dbReference type="RuleBase" id="RU003616"/>
    </source>
</evidence>
<dbReference type="CDD" id="cd06464">
    <property type="entry name" value="ACD_sHsps-like"/>
    <property type="match status" value="1"/>
</dbReference>
<dbReference type="CDD" id="cd06526">
    <property type="entry name" value="metazoan_ACD"/>
    <property type="match status" value="7"/>
</dbReference>
<protein>
    <recommendedName>
        <fullName evidence="4">SHSP domain-containing protein</fullName>
    </recommendedName>
</protein>
<proteinExistence type="inferred from homology"/>
<evidence type="ECO:0000313" key="5">
    <source>
        <dbReference type="EMBL" id="CAH3122745.1"/>
    </source>
</evidence>
<evidence type="ECO:0000256" key="1">
    <source>
        <dbReference type="PROSITE-ProRule" id="PRU00285"/>
    </source>
</evidence>
<dbReference type="PROSITE" id="PS01031">
    <property type="entry name" value="SHSP"/>
    <property type="match status" value="4"/>
</dbReference>
<evidence type="ECO:0000256" key="3">
    <source>
        <dbReference type="SAM" id="MobiDB-lite"/>
    </source>
</evidence>
<organism evidence="5 6">
    <name type="scientific">Porites lobata</name>
    <dbReference type="NCBI Taxonomy" id="104759"/>
    <lineage>
        <taxon>Eukaryota</taxon>
        <taxon>Metazoa</taxon>
        <taxon>Cnidaria</taxon>
        <taxon>Anthozoa</taxon>
        <taxon>Hexacorallia</taxon>
        <taxon>Scleractinia</taxon>
        <taxon>Fungiina</taxon>
        <taxon>Poritidae</taxon>
        <taxon>Porites</taxon>
    </lineage>
</organism>
<dbReference type="Pfam" id="PF00011">
    <property type="entry name" value="HSP20"/>
    <property type="match status" value="7"/>
</dbReference>